<comment type="similarity">
    <text evidence="5">Belongs to the YqgF HJR family.</text>
</comment>
<keyword evidence="4 5" id="KW-0378">Hydrolase</keyword>
<evidence type="ECO:0000256" key="4">
    <source>
        <dbReference type="ARBA" id="ARBA00022801"/>
    </source>
</evidence>
<comment type="caution">
    <text evidence="7">The sequence shown here is derived from an EMBL/GenBank/DDBJ whole genome shotgun (WGS) entry which is preliminary data.</text>
</comment>
<dbReference type="GO" id="GO:0005829">
    <property type="term" value="C:cytosol"/>
    <property type="evidence" value="ECO:0007669"/>
    <property type="project" value="TreeGrafter"/>
</dbReference>
<dbReference type="HAMAP" id="MF_00651">
    <property type="entry name" value="Nuclease_YqgF"/>
    <property type="match status" value="1"/>
</dbReference>
<dbReference type="GO" id="GO:0000967">
    <property type="term" value="P:rRNA 5'-end processing"/>
    <property type="evidence" value="ECO:0007669"/>
    <property type="project" value="UniProtKB-UniRule"/>
</dbReference>
<feature type="domain" description="YqgF/RNase H-like" evidence="6">
    <location>
        <begin position="2"/>
        <end position="98"/>
    </location>
</feature>
<dbReference type="Proteomes" id="UP000233517">
    <property type="component" value="Unassembled WGS sequence"/>
</dbReference>
<dbReference type="Pfam" id="PF03652">
    <property type="entry name" value="RuvX"/>
    <property type="match status" value="1"/>
</dbReference>
<reference evidence="7 8" key="1">
    <citation type="journal article" date="2017" name="ISME J.">
        <title>Potential for microbial H2 and metal transformations associated with novel bacteria and archaea in deep terrestrial subsurface sediments.</title>
        <authorList>
            <person name="Hernsdorf A.W."/>
            <person name="Amano Y."/>
            <person name="Miyakawa K."/>
            <person name="Ise K."/>
            <person name="Suzuki Y."/>
            <person name="Anantharaman K."/>
            <person name="Probst A."/>
            <person name="Burstein D."/>
            <person name="Thomas B.C."/>
            <person name="Banfield J.F."/>
        </authorList>
    </citation>
    <scope>NUCLEOTIDE SEQUENCE [LARGE SCALE GENOMIC DNA]</scope>
    <source>
        <strain evidence="7">HGW-Falkowbacteria-1</strain>
    </source>
</reference>
<dbReference type="InterPro" id="IPR005227">
    <property type="entry name" value="YqgF"/>
</dbReference>
<keyword evidence="3 5" id="KW-0540">Nuclease</keyword>
<evidence type="ECO:0000256" key="1">
    <source>
        <dbReference type="ARBA" id="ARBA00022490"/>
    </source>
</evidence>
<evidence type="ECO:0000256" key="3">
    <source>
        <dbReference type="ARBA" id="ARBA00022722"/>
    </source>
</evidence>
<dbReference type="CDD" id="cd16964">
    <property type="entry name" value="YqgF"/>
    <property type="match status" value="1"/>
</dbReference>
<evidence type="ECO:0000256" key="5">
    <source>
        <dbReference type="HAMAP-Rule" id="MF_00651"/>
    </source>
</evidence>
<dbReference type="NCBIfam" id="TIGR00250">
    <property type="entry name" value="RNAse_H_YqgF"/>
    <property type="match status" value="1"/>
</dbReference>
<dbReference type="SMART" id="SM00732">
    <property type="entry name" value="YqgFc"/>
    <property type="match status" value="1"/>
</dbReference>
<evidence type="ECO:0000313" key="8">
    <source>
        <dbReference type="Proteomes" id="UP000233517"/>
    </source>
</evidence>
<dbReference type="Gene3D" id="3.30.420.140">
    <property type="entry name" value="YqgF/RNase H-like domain"/>
    <property type="match status" value="1"/>
</dbReference>
<accession>A0A2N2E978</accession>
<dbReference type="PANTHER" id="PTHR33317">
    <property type="entry name" value="POLYNUCLEOTIDYL TRANSFERASE, RIBONUCLEASE H-LIKE SUPERFAMILY PROTEIN"/>
    <property type="match status" value="1"/>
</dbReference>
<keyword evidence="2 5" id="KW-0690">Ribosome biogenesis</keyword>
<dbReference type="AlphaFoldDB" id="A0A2N2E978"/>
<evidence type="ECO:0000313" key="7">
    <source>
        <dbReference type="EMBL" id="PKM91277.1"/>
    </source>
</evidence>
<sequence>MKNYLGIDWGEKRIGLSLADSENNTATPFKTVNNLSELVETIKSENLNCLVIGQPKSLEEGEVRNRKFTKFINILEERIKGLNLDVFFVDERFTSLEADSIMNKKLNNNRDSLSAMIILQAYLDKLQYDKNKGHSFK</sequence>
<dbReference type="EC" id="3.1.-.-" evidence="5"/>
<dbReference type="SUPFAM" id="SSF53098">
    <property type="entry name" value="Ribonuclease H-like"/>
    <property type="match status" value="1"/>
</dbReference>
<dbReference type="InterPro" id="IPR012337">
    <property type="entry name" value="RNaseH-like_sf"/>
</dbReference>
<dbReference type="InterPro" id="IPR006641">
    <property type="entry name" value="YqgF/RNaseH-like_dom"/>
</dbReference>
<comment type="function">
    <text evidence="5">Could be a nuclease involved in processing of the 5'-end of pre-16S rRNA.</text>
</comment>
<gene>
    <name evidence="7" type="ORF">CVU82_01610</name>
</gene>
<protein>
    <recommendedName>
        <fullName evidence="5">Putative pre-16S rRNA nuclease</fullName>
        <ecNumber evidence="5">3.1.-.-</ecNumber>
    </recommendedName>
</protein>
<name>A0A2N2E978_9BACT</name>
<evidence type="ECO:0000259" key="6">
    <source>
        <dbReference type="SMART" id="SM00732"/>
    </source>
</evidence>
<evidence type="ECO:0000256" key="2">
    <source>
        <dbReference type="ARBA" id="ARBA00022517"/>
    </source>
</evidence>
<dbReference type="EMBL" id="PHAI01000002">
    <property type="protein sequence ID" value="PKM91277.1"/>
    <property type="molecule type" value="Genomic_DNA"/>
</dbReference>
<dbReference type="GO" id="GO:0016788">
    <property type="term" value="F:hydrolase activity, acting on ester bonds"/>
    <property type="evidence" value="ECO:0007669"/>
    <property type="project" value="UniProtKB-UniRule"/>
</dbReference>
<dbReference type="PANTHER" id="PTHR33317:SF4">
    <property type="entry name" value="POLYNUCLEOTIDYL TRANSFERASE, RIBONUCLEASE H-LIKE SUPERFAMILY PROTEIN"/>
    <property type="match status" value="1"/>
</dbReference>
<dbReference type="GO" id="GO:0004518">
    <property type="term" value="F:nuclease activity"/>
    <property type="evidence" value="ECO:0007669"/>
    <property type="project" value="UniProtKB-KW"/>
</dbReference>
<comment type="subcellular location">
    <subcellularLocation>
        <location evidence="5">Cytoplasm</location>
    </subcellularLocation>
</comment>
<dbReference type="InterPro" id="IPR037027">
    <property type="entry name" value="YqgF/RNaseH-like_dom_sf"/>
</dbReference>
<organism evidence="7 8">
    <name type="scientific">Candidatus Falkowbacteria bacterium HGW-Falkowbacteria-1</name>
    <dbReference type="NCBI Taxonomy" id="2013768"/>
    <lineage>
        <taxon>Bacteria</taxon>
        <taxon>Candidatus Falkowiibacteriota</taxon>
    </lineage>
</organism>
<keyword evidence="1 5" id="KW-0963">Cytoplasm</keyword>
<proteinExistence type="inferred from homology"/>